<feature type="transmembrane region" description="Helical" evidence="8">
    <location>
        <begin position="89"/>
        <end position="110"/>
    </location>
</feature>
<feature type="transmembrane region" description="Helical" evidence="8">
    <location>
        <begin position="263"/>
        <end position="286"/>
    </location>
</feature>
<evidence type="ECO:0000313" key="11">
    <source>
        <dbReference type="Proteomes" id="UP000610558"/>
    </source>
</evidence>
<proteinExistence type="predicted"/>
<keyword evidence="7 8" id="KW-0472">Membrane</keyword>
<evidence type="ECO:0000256" key="8">
    <source>
        <dbReference type="SAM" id="Phobius"/>
    </source>
</evidence>
<gene>
    <name evidence="10" type="ORF">IB286_05910</name>
</gene>
<keyword evidence="11" id="KW-1185">Reference proteome</keyword>
<feature type="transmembrane region" description="Helical" evidence="8">
    <location>
        <begin position="171"/>
        <end position="199"/>
    </location>
</feature>
<feature type="transmembrane region" description="Helical" evidence="8">
    <location>
        <begin position="298"/>
        <end position="315"/>
    </location>
</feature>
<evidence type="ECO:0000256" key="2">
    <source>
        <dbReference type="ARBA" id="ARBA00022475"/>
    </source>
</evidence>
<dbReference type="GO" id="GO:0016763">
    <property type="term" value="F:pentosyltransferase activity"/>
    <property type="evidence" value="ECO:0007669"/>
    <property type="project" value="TreeGrafter"/>
</dbReference>
<comment type="caution">
    <text evidence="10">The sequence shown here is derived from an EMBL/GenBank/DDBJ whole genome shotgun (WGS) entry which is preliminary data.</text>
</comment>
<dbReference type="Pfam" id="PF13231">
    <property type="entry name" value="PMT_2"/>
    <property type="match status" value="1"/>
</dbReference>
<feature type="transmembrane region" description="Helical" evidence="8">
    <location>
        <begin position="211"/>
        <end position="232"/>
    </location>
</feature>
<dbReference type="EMBL" id="JACXLD010000002">
    <property type="protein sequence ID" value="MBD2858540.1"/>
    <property type="molecule type" value="Genomic_DNA"/>
</dbReference>
<evidence type="ECO:0000256" key="1">
    <source>
        <dbReference type="ARBA" id="ARBA00004651"/>
    </source>
</evidence>
<keyword evidence="5 8" id="KW-0812">Transmembrane</keyword>
<reference evidence="10" key="1">
    <citation type="submission" date="2020-09" db="EMBL/GenBank/DDBJ databases">
        <authorList>
            <person name="Yoon J.-W."/>
        </authorList>
    </citation>
    <scope>NUCLEOTIDE SEQUENCE</scope>
    <source>
        <strain evidence="10">KMU-158</strain>
    </source>
</reference>
<evidence type="ECO:0000256" key="4">
    <source>
        <dbReference type="ARBA" id="ARBA00022679"/>
    </source>
</evidence>
<dbReference type="InterPro" id="IPR050297">
    <property type="entry name" value="LipidA_mod_glycosyltrf_83"/>
</dbReference>
<keyword evidence="6 8" id="KW-1133">Transmembrane helix</keyword>
<dbReference type="AlphaFoldDB" id="A0A927BZN7"/>
<evidence type="ECO:0000256" key="3">
    <source>
        <dbReference type="ARBA" id="ARBA00022676"/>
    </source>
</evidence>
<dbReference type="PANTHER" id="PTHR33908:SF3">
    <property type="entry name" value="UNDECAPRENYL PHOSPHATE-ALPHA-4-AMINO-4-DEOXY-L-ARABINOSE ARABINOSYL TRANSFERASE"/>
    <property type="match status" value="1"/>
</dbReference>
<dbReference type="InterPro" id="IPR038731">
    <property type="entry name" value="RgtA/B/C-like"/>
</dbReference>
<accession>A0A927BZN7</accession>
<keyword evidence="2" id="KW-1003">Cell membrane</keyword>
<organism evidence="10 11">
    <name type="scientific">Spongiibacter pelagi</name>
    <dbReference type="NCBI Taxonomy" id="2760804"/>
    <lineage>
        <taxon>Bacteria</taxon>
        <taxon>Pseudomonadati</taxon>
        <taxon>Pseudomonadota</taxon>
        <taxon>Gammaproteobacteria</taxon>
        <taxon>Cellvibrionales</taxon>
        <taxon>Spongiibacteraceae</taxon>
        <taxon>Spongiibacter</taxon>
    </lineage>
</organism>
<feature type="transmembrane region" description="Helical" evidence="8">
    <location>
        <begin position="122"/>
        <end position="151"/>
    </location>
</feature>
<keyword evidence="3" id="KW-0328">Glycosyltransferase</keyword>
<dbReference type="GO" id="GO:0010041">
    <property type="term" value="P:response to iron(III) ion"/>
    <property type="evidence" value="ECO:0007669"/>
    <property type="project" value="TreeGrafter"/>
</dbReference>
<feature type="transmembrane region" description="Helical" evidence="8">
    <location>
        <begin position="7"/>
        <end position="28"/>
    </location>
</feature>
<sequence length="379" mass="43188">MSAATRLSGLPFIGAAWPLLFLFCGFLFNLSGAPLFDLDEGAFSEASREILETNVWSATYLNGEPRYDKPILTYWLQASSMAVFGLNEISMRLHSVLAAMCWGLAIFLFCREFCDRKTATAALLIFSSTLLVTVIGRAATADALLNLFIALSFLDIYRYSQSQSRKHLLRSWLWISLGMLTKGPVAAGIPLIASGLWFASEKNLREWRRAIFHPLGWLILIAILLPWLLAIWQEQGSGFFKGFLLDHNLGRFTNTKEGHGGQWYYYIVLLPIALLPYSGMLLSLLGHWRSLWRKPLERLLLIWFGLVFILVSLSQTQLPHYVLYGITPLLILFAKYRHSFARHNWQLLLPVLFFALQIGLWFFSQNAAETEKISICRHC</sequence>
<evidence type="ECO:0000256" key="6">
    <source>
        <dbReference type="ARBA" id="ARBA00022989"/>
    </source>
</evidence>
<dbReference type="PANTHER" id="PTHR33908">
    <property type="entry name" value="MANNOSYLTRANSFERASE YKCB-RELATED"/>
    <property type="match status" value="1"/>
</dbReference>
<keyword evidence="4" id="KW-0808">Transferase</keyword>
<evidence type="ECO:0000256" key="7">
    <source>
        <dbReference type="ARBA" id="ARBA00023136"/>
    </source>
</evidence>
<feature type="domain" description="Glycosyltransferase RgtA/B/C/D-like" evidence="9">
    <location>
        <begin position="68"/>
        <end position="228"/>
    </location>
</feature>
<name>A0A927BZN7_9GAMM</name>
<dbReference type="RefSeq" id="WP_190763453.1">
    <property type="nucleotide sequence ID" value="NZ_JACXLD010000002.1"/>
</dbReference>
<comment type="subcellular location">
    <subcellularLocation>
        <location evidence="1">Cell membrane</location>
        <topology evidence="1">Multi-pass membrane protein</topology>
    </subcellularLocation>
</comment>
<evidence type="ECO:0000259" key="9">
    <source>
        <dbReference type="Pfam" id="PF13231"/>
    </source>
</evidence>
<evidence type="ECO:0000256" key="5">
    <source>
        <dbReference type="ARBA" id="ARBA00022692"/>
    </source>
</evidence>
<dbReference type="GO" id="GO:0009103">
    <property type="term" value="P:lipopolysaccharide biosynthetic process"/>
    <property type="evidence" value="ECO:0007669"/>
    <property type="project" value="UniProtKB-ARBA"/>
</dbReference>
<protein>
    <submittedName>
        <fullName evidence="10">Glycosyltransferase family 39 protein</fullName>
    </submittedName>
</protein>
<evidence type="ECO:0000313" key="10">
    <source>
        <dbReference type="EMBL" id="MBD2858540.1"/>
    </source>
</evidence>
<dbReference type="GO" id="GO:0005886">
    <property type="term" value="C:plasma membrane"/>
    <property type="evidence" value="ECO:0007669"/>
    <property type="project" value="UniProtKB-SubCell"/>
</dbReference>
<dbReference type="Proteomes" id="UP000610558">
    <property type="component" value="Unassembled WGS sequence"/>
</dbReference>
<feature type="transmembrane region" description="Helical" evidence="8">
    <location>
        <begin position="345"/>
        <end position="363"/>
    </location>
</feature>